<accession>A0A931GLX2</accession>
<dbReference type="PRINTS" id="PR01415">
    <property type="entry name" value="ANKYRIN"/>
</dbReference>
<dbReference type="PROSITE" id="PS50297">
    <property type="entry name" value="ANK_REP_REGION"/>
    <property type="match status" value="2"/>
</dbReference>
<dbReference type="PANTHER" id="PTHR24171">
    <property type="entry name" value="ANKYRIN REPEAT DOMAIN-CONTAINING PROTEIN 39-RELATED"/>
    <property type="match status" value="1"/>
</dbReference>
<protein>
    <submittedName>
        <fullName evidence="4">Ankyrin repeat protein</fullName>
    </submittedName>
</protein>
<feature type="repeat" description="ANK" evidence="3">
    <location>
        <begin position="134"/>
        <end position="171"/>
    </location>
</feature>
<dbReference type="Pfam" id="PF00023">
    <property type="entry name" value="Ank"/>
    <property type="match status" value="1"/>
</dbReference>
<proteinExistence type="predicted"/>
<keyword evidence="5" id="KW-1185">Reference proteome</keyword>
<dbReference type="AlphaFoldDB" id="A0A931GLX2"/>
<sequence length="198" mass="20468">MNDEELLVAAAKGDAAGVRDALQGGAALEARDSRGRTPLLLAAAADHVESAEVLVKAGADPDARDFQRDTAFLVTGSTGSVAMLRALLPAGPDPSLTNRHGEVALIPACARGHAAYVREVLRLAPMEVDHAGRSGRTGLLEAIVSGDGSRPYREIVRLLAEAGADVNLADGDGVSALRHALDAGQEEMAALLRDHGAR</sequence>
<dbReference type="GO" id="GO:0085020">
    <property type="term" value="P:protein K6-linked ubiquitination"/>
    <property type="evidence" value="ECO:0007669"/>
    <property type="project" value="TreeGrafter"/>
</dbReference>
<evidence type="ECO:0000256" key="1">
    <source>
        <dbReference type="ARBA" id="ARBA00022737"/>
    </source>
</evidence>
<organism evidence="4 5">
    <name type="scientific">Actinomadura viridis</name>
    <dbReference type="NCBI Taxonomy" id="58110"/>
    <lineage>
        <taxon>Bacteria</taxon>
        <taxon>Bacillati</taxon>
        <taxon>Actinomycetota</taxon>
        <taxon>Actinomycetes</taxon>
        <taxon>Streptosporangiales</taxon>
        <taxon>Thermomonosporaceae</taxon>
        <taxon>Actinomadura</taxon>
    </lineage>
</organism>
<evidence type="ECO:0000256" key="2">
    <source>
        <dbReference type="ARBA" id="ARBA00023043"/>
    </source>
</evidence>
<feature type="repeat" description="ANK" evidence="3">
    <location>
        <begin position="34"/>
        <end position="66"/>
    </location>
</feature>
<dbReference type="PROSITE" id="PS50088">
    <property type="entry name" value="ANK_REPEAT"/>
    <property type="match status" value="2"/>
</dbReference>
<evidence type="ECO:0000256" key="3">
    <source>
        <dbReference type="PROSITE-ProRule" id="PRU00023"/>
    </source>
</evidence>
<dbReference type="GO" id="GO:0004842">
    <property type="term" value="F:ubiquitin-protein transferase activity"/>
    <property type="evidence" value="ECO:0007669"/>
    <property type="project" value="TreeGrafter"/>
</dbReference>
<dbReference type="SMART" id="SM00248">
    <property type="entry name" value="ANK"/>
    <property type="match status" value="5"/>
</dbReference>
<dbReference type="SUPFAM" id="SSF48403">
    <property type="entry name" value="Ankyrin repeat"/>
    <property type="match status" value="1"/>
</dbReference>
<comment type="caution">
    <text evidence="4">The sequence shown here is derived from an EMBL/GenBank/DDBJ whole genome shotgun (WGS) entry which is preliminary data.</text>
</comment>
<name>A0A931GLX2_9ACTN</name>
<dbReference type="Gene3D" id="1.25.40.20">
    <property type="entry name" value="Ankyrin repeat-containing domain"/>
    <property type="match status" value="1"/>
</dbReference>
<keyword evidence="2 3" id="KW-0040">ANK repeat</keyword>
<reference evidence="4" key="1">
    <citation type="submission" date="2020-11" db="EMBL/GenBank/DDBJ databases">
        <title>Sequencing the genomes of 1000 actinobacteria strains.</title>
        <authorList>
            <person name="Klenk H.-P."/>
        </authorList>
    </citation>
    <scope>NUCLEOTIDE SEQUENCE</scope>
    <source>
        <strain evidence="4">DSM 43175</strain>
    </source>
</reference>
<dbReference type="InterPro" id="IPR036770">
    <property type="entry name" value="Ankyrin_rpt-contain_sf"/>
</dbReference>
<dbReference type="Pfam" id="PF12796">
    <property type="entry name" value="Ank_2"/>
    <property type="match status" value="1"/>
</dbReference>
<evidence type="ECO:0000313" key="4">
    <source>
        <dbReference type="EMBL" id="MBG6087891.1"/>
    </source>
</evidence>
<dbReference type="RefSeq" id="WP_197010690.1">
    <property type="nucleotide sequence ID" value="NZ_BAABES010000008.1"/>
</dbReference>
<gene>
    <name evidence="4" type="ORF">IW256_002004</name>
</gene>
<dbReference type="Proteomes" id="UP000614047">
    <property type="component" value="Unassembled WGS sequence"/>
</dbReference>
<dbReference type="PANTHER" id="PTHR24171:SF8">
    <property type="entry name" value="BRCA1-ASSOCIATED RING DOMAIN PROTEIN 1"/>
    <property type="match status" value="1"/>
</dbReference>
<dbReference type="EMBL" id="JADOUA010000001">
    <property type="protein sequence ID" value="MBG6087891.1"/>
    <property type="molecule type" value="Genomic_DNA"/>
</dbReference>
<evidence type="ECO:0000313" key="5">
    <source>
        <dbReference type="Proteomes" id="UP000614047"/>
    </source>
</evidence>
<dbReference type="InterPro" id="IPR002110">
    <property type="entry name" value="Ankyrin_rpt"/>
</dbReference>
<keyword evidence="1" id="KW-0677">Repeat</keyword>